<evidence type="ECO:0000313" key="2">
    <source>
        <dbReference type="Proteomes" id="UP000762676"/>
    </source>
</evidence>
<name>A0AAV4HAH2_9GAST</name>
<sequence>MLNQSTSFAPQVKQGYHECEILGKGPEAAESELQWQACEKNRGHKKFIPIKEFASKHMPQELRDQQTFDTFKTIANLTVRLRVRYTSENRPNDDPISQYRSTDYLRTGSGLITAVDAGQGTCNHCFECNSYGGQKFWWVYLRTARHVAYDNREAKATKVDLFCDDDISVRDGSMKSLQGVDLEMFNAEDDFCVMRCVVHDESLAKQIQNYTHAANLGMNFKMTYFPMWGRSEFLNHFVVLVISHPHGKPKMVTVGKMKRIEVKPSEEKDNAYILESYGPVFFEYATPTCPGCSGAPLIQLCRPIPIVIRNGDMRSTTSRPICADGWVHSGTSTPGRDATCKLCLWPQRCSNQVNYSCVVNNFDPHWKLVK</sequence>
<proteinExistence type="predicted"/>
<dbReference type="AlphaFoldDB" id="A0AAV4HAH2"/>
<accession>A0AAV4HAH2</accession>
<dbReference type="EMBL" id="BMAT01001843">
    <property type="protein sequence ID" value="GFR93605.1"/>
    <property type="molecule type" value="Genomic_DNA"/>
</dbReference>
<reference evidence="1 2" key="1">
    <citation type="journal article" date="2021" name="Elife">
        <title>Chloroplast acquisition without the gene transfer in kleptoplastic sea slugs, Plakobranchus ocellatus.</title>
        <authorList>
            <person name="Maeda T."/>
            <person name="Takahashi S."/>
            <person name="Yoshida T."/>
            <person name="Shimamura S."/>
            <person name="Takaki Y."/>
            <person name="Nagai Y."/>
            <person name="Toyoda A."/>
            <person name="Suzuki Y."/>
            <person name="Arimoto A."/>
            <person name="Ishii H."/>
            <person name="Satoh N."/>
            <person name="Nishiyama T."/>
            <person name="Hasebe M."/>
            <person name="Maruyama T."/>
            <person name="Minagawa J."/>
            <person name="Obokata J."/>
            <person name="Shigenobu S."/>
        </authorList>
    </citation>
    <scope>NUCLEOTIDE SEQUENCE [LARGE SCALE GENOMIC DNA]</scope>
</reference>
<comment type="caution">
    <text evidence="1">The sequence shown here is derived from an EMBL/GenBank/DDBJ whole genome shotgun (WGS) entry which is preliminary data.</text>
</comment>
<keyword evidence="2" id="KW-1185">Reference proteome</keyword>
<evidence type="ECO:0008006" key="3">
    <source>
        <dbReference type="Google" id="ProtNLM"/>
    </source>
</evidence>
<gene>
    <name evidence="1" type="ORF">ElyMa_000897100</name>
</gene>
<dbReference type="SUPFAM" id="SSF50494">
    <property type="entry name" value="Trypsin-like serine proteases"/>
    <property type="match status" value="1"/>
</dbReference>
<protein>
    <recommendedName>
        <fullName evidence="3">Peptidase S1 domain-containing protein</fullName>
    </recommendedName>
</protein>
<dbReference type="Proteomes" id="UP000762676">
    <property type="component" value="Unassembled WGS sequence"/>
</dbReference>
<organism evidence="1 2">
    <name type="scientific">Elysia marginata</name>
    <dbReference type="NCBI Taxonomy" id="1093978"/>
    <lineage>
        <taxon>Eukaryota</taxon>
        <taxon>Metazoa</taxon>
        <taxon>Spiralia</taxon>
        <taxon>Lophotrochozoa</taxon>
        <taxon>Mollusca</taxon>
        <taxon>Gastropoda</taxon>
        <taxon>Heterobranchia</taxon>
        <taxon>Euthyneura</taxon>
        <taxon>Panpulmonata</taxon>
        <taxon>Sacoglossa</taxon>
        <taxon>Placobranchoidea</taxon>
        <taxon>Plakobranchidae</taxon>
        <taxon>Elysia</taxon>
    </lineage>
</organism>
<dbReference type="InterPro" id="IPR009003">
    <property type="entry name" value="Peptidase_S1_PA"/>
</dbReference>
<evidence type="ECO:0000313" key="1">
    <source>
        <dbReference type="EMBL" id="GFR93605.1"/>
    </source>
</evidence>